<dbReference type="STRING" id="1306519.BIW12_06450"/>
<dbReference type="InterPro" id="IPR045625">
    <property type="entry name" value="DUF6427"/>
</dbReference>
<feature type="transmembrane region" description="Helical" evidence="1">
    <location>
        <begin position="42"/>
        <end position="62"/>
    </location>
</feature>
<keyword evidence="1" id="KW-0472">Membrane</keyword>
<dbReference type="Proteomes" id="UP000178198">
    <property type="component" value="Chromosome"/>
</dbReference>
<name>A0A1D9P9X3_9FLAO</name>
<evidence type="ECO:0000313" key="2">
    <source>
        <dbReference type="EMBL" id="AOZ99104.1"/>
    </source>
</evidence>
<feature type="transmembrane region" description="Helical" evidence="1">
    <location>
        <begin position="162"/>
        <end position="181"/>
    </location>
</feature>
<feature type="transmembrane region" description="Helical" evidence="1">
    <location>
        <begin position="12"/>
        <end position="30"/>
    </location>
</feature>
<dbReference type="Pfam" id="PF19992">
    <property type="entry name" value="DUF6427"/>
    <property type="match status" value="1"/>
</dbReference>
<dbReference type="OrthoDB" id="1439867at2"/>
<accession>A0A1D9P9X3</accession>
<dbReference type="RefSeq" id="WP_071184347.1">
    <property type="nucleotide sequence ID" value="NZ_CP017774.1"/>
</dbReference>
<keyword evidence="1" id="KW-0812">Transmembrane</keyword>
<feature type="transmembrane region" description="Helical" evidence="1">
    <location>
        <begin position="264"/>
        <end position="281"/>
    </location>
</feature>
<feature type="transmembrane region" description="Helical" evidence="1">
    <location>
        <begin position="210"/>
        <end position="228"/>
    </location>
</feature>
<reference evidence="2 3" key="1">
    <citation type="submission" date="2016-10" db="EMBL/GenBank/DDBJ databases">
        <title>Complete Genome Sequence of Flavobacterium sp. PK15.</title>
        <authorList>
            <person name="Ekwe A."/>
            <person name="Kim S.B."/>
        </authorList>
    </citation>
    <scope>NUCLEOTIDE SEQUENCE [LARGE SCALE GENOMIC DNA]</scope>
    <source>
        <strain evidence="2 3">PK15</strain>
    </source>
</reference>
<keyword evidence="1" id="KW-1133">Transmembrane helix</keyword>
<proteinExistence type="predicted"/>
<feature type="transmembrane region" description="Helical" evidence="1">
    <location>
        <begin position="126"/>
        <end position="150"/>
    </location>
</feature>
<feature type="transmembrane region" description="Helical" evidence="1">
    <location>
        <begin position="240"/>
        <end position="258"/>
    </location>
</feature>
<dbReference type="KEGG" id="fcm:BIW12_06450"/>
<evidence type="ECO:0000313" key="3">
    <source>
        <dbReference type="Proteomes" id="UP000178198"/>
    </source>
</evidence>
<protein>
    <recommendedName>
        <fullName evidence="4">Beta-carotene 15,15'-monooxygenase</fullName>
    </recommendedName>
</protein>
<evidence type="ECO:0008006" key="4">
    <source>
        <dbReference type="Google" id="ProtNLM"/>
    </source>
</evidence>
<keyword evidence="3" id="KW-1185">Reference proteome</keyword>
<dbReference type="AlphaFoldDB" id="A0A1D9P9X3"/>
<feature type="transmembrane region" description="Helical" evidence="1">
    <location>
        <begin position="288"/>
        <end position="306"/>
    </location>
</feature>
<dbReference type="EMBL" id="CP017774">
    <property type="protein sequence ID" value="AOZ99104.1"/>
    <property type="molecule type" value="Genomic_DNA"/>
</dbReference>
<gene>
    <name evidence="2" type="ORF">BIW12_06450</name>
</gene>
<sequence>MITSVFKKSTLLNFSLIVFLILFFDFIYQIQDLAWSNSAVLVIKKIAIGVVVLFSGLITNFVSKRNNISKDSGYSLLFFLLFLLFFPTLYDNINLVFANFFILLALRRLISLQSQKSSKEKIFDASLWIFVASLFHFWCIIFLVLVFISIISHVSGDYRNWLLPFIAFFAIAIVFAMYSLAFNNDAISYITNGIETNFSIDYFTNNYQNAALSIYATVALFFVISMVMTLSSRPLLLHASFKKILFAFFLSAIIYVISDNKSNDLLVFTIAPLAMMATAHIEMPQSKLNQELALGVLMLCSLFVFFSQL</sequence>
<feature type="transmembrane region" description="Helical" evidence="1">
    <location>
        <begin position="74"/>
        <end position="106"/>
    </location>
</feature>
<evidence type="ECO:0000256" key="1">
    <source>
        <dbReference type="SAM" id="Phobius"/>
    </source>
</evidence>
<organism evidence="2 3">
    <name type="scientific">Flavobacterium commune</name>
    <dbReference type="NCBI Taxonomy" id="1306519"/>
    <lineage>
        <taxon>Bacteria</taxon>
        <taxon>Pseudomonadati</taxon>
        <taxon>Bacteroidota</taxon>
        <taxon>Flavobacteriia</taxon>
        <taxon>Flavobacteriales</taxon>
        <taxon>Flavobacteriaceae</taxon>
        <taxon>Flavobacterium</taxon>
    </lineage>
</organism>